<reference evidence="2 5" key="2">
    <citation type="submission" date="2020-08" db="EMBL/GenBank/DDBJ databases">
        <title>Genome public.</title>
        <authorList>
            <person name="Liu C."/>
            <person name="Sun Q."/>
        </authorList>
    </citation>
    <scope>NUCLEOTIDE SEQUENCE [LARGE SCALE GENOMIC DNA]</scope>
    <source>
        <strain evidence="2 5">426_9</strain>
    </source>
</reference>
<gene>
    <name evidence="3" type="ORF">DWU89_06785</name>
    <name evidence="2" type="ORF">H8784_06630</name>
</gene>
<reference evidence="3 4" key="1">
    <citation type="submission" date="2018-07" db="EMBL/GenBank/DDBJ databases">
        <title>Parabacteroides acidifaciens nov. sp., isolated from human feces.</title>
        <authorList>
            <person name="Wang Y.J."/>
        </authorList>
    </citation>
    <scope>NUCLEOTIDE SEQUENCE [LARGE SCALE GENOMIC DNA]</scope>
    <source>
        <strain evidence="3 4">426-9</strain>
    </source>
</reference>
<dbReference type="RefSeq" id="WP_115498935.1">
    <property type="nucleotide sequence ID" value="NZ_JACRTI010000011.1"/>
</dbReference>
<accession>A0A3D8HGY9</accession>
<evidence type="ECO:0000313" key="2">
    <source>
        <dbReference type="EMBL" id="MBC8601397.1"/>
    </source>
</evidence>
<dbReference type="EMBL" id="QREV01000011">
    <property type="protein sequence ID" value="RDU49942.1"/>
    <property type="molecule type" value="Genomic_DNA"/>
</dbReference>
<dbReference type="InterPro" id="IPR018873">
    <property type="entry name" value="KilA-N_DNA-bd_domain"/>
</dbReference>
<sequence length="192" mass="22259">MELAIIQNRIYDIRGQKVMIDRDLAELYQVETRRLNEAVKRNIKRFPSDFMFQLTKGEFESLMSQFATSSRGGTRKLPFAFTEQGLAMLSGVLNSDVAIEVNISIMRAFVAIRRTMVMSPDNDIKRLQNEMKELKEYIEDVFTDYNDINDDTRVQLELINQAIAQLQGRGRFPETHKPVGYDVILKEIEKSK</sequence>
<evidence type="ECO:0000313" key="3">
    <source>
        <dbReference type="EMBL" id="RDU49942.1"/>
    </source>
</evidence>
<dbReference type="Proteomes" id="UP000256321">
    <property type="component" value="Unassembled WGS sequence"/>
</dbReference>
<keyword evidence="5" id="KW-1185">Reference proteome</keyword>
<comment type="caution">
    <text evidence="3">The sequence shown here is derived from an EMBL/GenBank/DDBJ whole genome shotgun (WGS) entry which is preliminary data.</text>
</comment>
<dbReference type="EMBL" id="JACRTI010000011">
    <property type="protein sequence ID" value="MBC8601397.1"/>
    <property type="molecule type" value="Genomic_DNA"/>
</dbReference>
<name>A0A3D8HGY9_9BACT</name>
<dbReference type="Proteomes" id="UP000629596">
    <property type="component" value="Unassembled WGS sequence"/>
</dbReference>
<protein>
    <submittedName>
        <fullName evidence="3">ORF6N domain-containing protein</fullName>
    </submittedName>
</protein>
<dbReference type="Pfam" id="PF10543">
    <property type="entry name" value="ORF6N"/>
    <property type="match status" value="1"/>
</dbReference>
<proteinExistence type="predicted"/>
<dbReference type="AlphaFoldDB" id="A0A3D8HGY9"/>
<evidence type="ECO:0000313" key="5">
    <source>
        <dbReference type="Proteomes" id="UP000629596"/>
    </source>
</evidence>
<feature type="domain" description="KilA-N DNA-binding" evidence="1">
    <location>
        <begin position="8"/>
        <end position="92"/>
    </location>
</feature>
<evidence type="ECO:0000313" key="4">
    <source>
        <dbReference type="Proteomes" id="UP000256321"/>
    </source>
</evidence>
<organism evidence="3 4">
    <name type="scientific">Parabacteroides acidifaciens</name>
    <dbReference type="NCBI Taxonomy" id="2290935"/>
    <lineage>
        <taxon>Bacteria</taxon>
        <taxon>Pseudomonadati</taxon>
        <taxon>Bacteroidota</taxon>
        <taxon>Bacteroidia</taxon>
        <taxon>Bacteroidales</taxon>
        <taxon>Tannerellaceae</taxon>
        <taxon>Parabacteroides</taxon>
    </lineage>
</organism>
<evidence type="ECO:0000259" key="1">
    <source>
        <dbReference type="Pfam" id="PF10543"/>
    </source>
</evidence>